<dbReference type="InterPro" id="IPR013087">
    <property type="entry name" value="Znf_C2H2_type"/>
</dbReference>
<comment type="caution">
    <text evidence="2">The sequence shown here is derived from an EMBL/GenBank/DDBJ whole genome shotgun (WGS) entry which is preliminary data.</text>
</comment>
<reference evidence="2" key="1">
    <citation type="submission" date="2021-02" db="EMBL/GenBank/DDBJ databases">
        <authorList>
            <person name="Nowell W R."/>
        </authorList>
    </citation>
    <scope>NUCLEOTIDE SEQUENCE</scope>
</reference>
<dbReference type="Proteomes" id="UP000663860">
    <property type="component" value="Unassembled WGS sequence"/>
</dbReference>
<gene>
    <name evidence="2" type="ORF">IZO911_LOCUS45455</name>
</gene>
<accession>A0A815TV64</accession>
<protein>
    <recommendedName>
        <fullName evidence="1">C2H2-type domain-containing protein</fullName>
    </recommendedName>
</protein>
<proteinExistence type="predicted"/>
<dbReference type="EMBL" id="CAJNOE010004296">
    <property type="protein sequence ID" value="CAF1511052.1"/>
    <property type="molecule type" value="Genomic_DNA"/>
</dbReference>
<organism evidence="2 3">
    <name type="scientific">Adineta steineri</name>
    <dbReference type="NCBI Taxonomy" id="433720"/>
    <lineage>
        <taxon>Eukaryota</taxon>
        <taxon>Metazoa</taxon>
        <taxon>Spiralia</taxon>
        <taxon>Gnathifera</taxon>
        <taxon>Rotifera</taxon>
        <taxon>Eurotatoria</taxon>
        <taxon>Bdelloidea</taxon>
        <taxon>Adinetida</taxon>
        <taxon>Adinetidae</taxon>
        <taxon>Adineta</taxon>
    </lineage>
</organism>
<feature type="non-terminal residue" evidence="2">
    <location>
        <position position="98"/>
    </location>
</feature>
<name>A0A815TV64_9BILA</name>
<dbReference type="PROSITE" id="PS00028">
    <property type="entry name" value="ZINC_FINGER_C2H2_1"/>
    <property type="match status" value="1"/>
</dbReference>
<dbReference type="AlphaFoldDB" id="A0A815TV64"/>
<evidence type="ECO:0000313" key="2">
    <source>
        <dbReference type="EMBL" id="CAF1511052.1"/>
    </source>
</evidence>
<evidence type="ECO:0000259" key="1">
    <source>
        <dbReference type="PROSITE" id="PS00028"/>
    </source>
</evidence>
<feature type="domain" description="C2H2-type" evidence="1">
    <location>
        <begin position="23"/>
        <end position="43"/>
    </location>
</feature>
<sequence>MMDSIPYDRYCVSIKQDIQRRVCSLCSLYFSSIAAMKKHKTVHSTQFKKNQMLIIDDNEDQDEEMKDEQVNDNEASAPIIYNIFDFLQSDFVQFKENE</sequence>
<evidence type="ECO:0000313" key="3">
    <source>
        <dbReference type="Proteomes" id="UP000663860"/>
    </source>
</evidence>